<dbReference type="OrthoDB" id="5307821at2759"/>
<accession>A0A9N9LT07</accession>
<dbReference type="CDD" id="cd05233">
    <property type="entry name" value="SDR_c"/>
    <property type="match status" value="1"/>
</dbReference>
<evidence type="ECO:0000256" key="3">
    <source>
        <dbReference type="ARBA" id="ARBA00023002"/>
    </source>
</evidence>
<evidence type="ECO:0000256" key="1">
    <source>
        <dbReference type="ARBA" id="ARBA00006484"/>
    </source>
</evidence>
<gene>
    <name evidence="5" type="ORF">HYALB_00000758</name>
</gene>
<evidence type="ECO:0000256" key="2">
    <source>
        <dbReference type="ARBA" id="ARBA00022857"/>
    </source>
</evidence>
<evidence type="ECO:0008006" key="7">
    <source>
        <dbReference type="Google" id="ProtNLM"/>
    </source>
</evidence>
<dbReference type="PANTHER" id="PTHR43008:SF7">
    <property type="entry name" value="SHORT CHAIN DEHYDROGENASE_REDUCTASE (AFU_ORTHOLOGUE AFUA_2G00830)"/>
    <property type="match status" value="1"/>
</dbReference>
<organism evidence="5 6">
    <name type="scientific">Hymenoscyphus albidus</name>
    <dbReference type="NCBI Taxonomy" id="595503"/>
    <lineage>
        <taxon>Eukaryota</taxon>
        <taxon>Fungi</taxon>
        <taxon>Dikarya</taxon>
        <taxon>Ascomycota</taxon>
        <taxon>Pezizomycotina</taxon>
        <taxon>Leotiomycetes</taxon>
        <taxon>Helotiales</taxon>
        <taxon>Helotiaceae</taxon>
        <taxon>Hymenoscyphus</taxon>
    </lineage>
</organism>
<dbReference type="GO" id="GO:0050664">
    <property type="term" value="F:oxidoreductase activity, acting on NAD(P)H, oxygen as acceptor"/>
    <property type="evidence" value="ECO:0007669"/>
    <property type="project" value="TreeGrafter"/>
</dbReference>
<dbReference type="InterPro" id="IPR020904">
    <property type="entry name" value="Sc_DH/Rdtase_CS"/>
</dbReference>
<dbReference type="PANTHER" id="PTHR43008">
    <property type="entry name" value="BENZIL REDUCTASE"/>
    <property type="match status" value="1"/>
</dbReference>
<dbReference type="PRINTS" id="PR00080">
    <property type="entry name" value="SDRFAMILY"/>
</dbReference>
<dbReference type="InterPro" id="IPR002347">
    <property type="entry name" value="SDR_fam"/>
</dbReference>
<keyword evidence="2" id="KW-0521">NADP</keyword>
<dbReference type="Pfam" id="PF00106">
    <property type="entry name" value="adh_short"/>
    <property type="match status" value="1"/>
</dbReference>
<evidence type="ECO:0000256" key="4">
    <source>
        <dbReference type="RuleBase" id="RU000363"/>
    </source>
</evidence>
<comment type="caution">
    <text evidence="5">The sequence shown here is derived from an EMBL/GenBank/DDBJ whole genome shotgun (WGS) entry which is preliminary data.</text>
</comment>
<protein>
    <recommendedName>
        <fullName evidence="7">NAD(P)-binding protein</fullName>
    </recommendedName>
</protein>
<dbReference type="Proteomes" id="UP000701801">
    <property type="component" value="Unassembled WGS sequence"/>
</dbReference>
<dbReference type="InterPro" id="IPR036291">
    <property type="entry name" value="NAD(P)-bd_dom_sf"/>
</dbReference>
<dbReference type="PRINTS" id="PR00081">
    <property type="entry name" value="GDHRDH"/>
</dbReference>
<evidence type="ECO:0000313" key="5">
    <source>
        <dbReference type="EMBL" id="CAG8978086.1"/>
    </source>
</evidence>
<keyword evidence="6" id="KW-1185">Reference proteome</keyword>
<keyword evidence="3" id="KW-0560">Oxidoreductase</keyword>
<reference evidence="5" key="1">
    <citation type="submission" date="2021-07" db="EMBL/GenBank/DDBJ databases">
        <authorList>
            <person name="Durling M."/>
        </authorList>
    </citation>
    <scope>NUCLEOTIDE SEQUENCE</scope>
</reference>
<dbReference type="Gene3D" id="3.40.50.720">
    <property type="entry name" value="NAD(P)-binding Rossmann-like Domain"/>
    <property type="match status" value="1"/>
</dbReference>
<proteinExistence type="inferred from homology"/>
<dbReference type="SUPFAM" id="SSF51735">
    <property type="entry name" value="NAD(P)-binding Rossmann-fold domains"/>
    <property type="match status" value="1"/>
</dbReference>
<dbReference type="EMBL" id="CAJVRM010000240">
    <property type="protein sequence ID" value="CAG8978086.1"/>
    <property type="molecule type" value="Genomic_DNA"/>
</dbReference>
<dbReference type="GO" id="GO:0016616">
    <property type="term" value="F:oxidoreductase activity, acting on the CH-OH group of donors, NAD or NADP as acceptor"/>
    <property type="evidence" value="ECO:0007669"/>
    <property type="project" value="UniProtKB-ARBA"/>
</dbReference>
<sequence length="289" mass="31159">MSSRHSVFTSGNTAVISGGASGVGFALAKKCVGFEMNVAICDINAENLESAVGVLKNGGKTQVEGVVVDVGVGVVGDYVKVRKVVEERFDGKISLLVLNAGMGIRTTTPWEDPTYFEKTFQTNIFGITNGLCVLLPLVLSQSSPSTPTSIIITGSKQGITNPPGNPAYNASKAAVKSITENLALNLTTKSPSTSVHLLVPGWTFTGMTGNVGTRGGGGKEKPAGAWWPEQVADYLERKMGEGQFYVVCPDGDVSEEMDRKRMLWDRLDLEEGRQPLTRWREEWKEAEKR</sequence>
<dbReference type="PROSITE" id="PS00061">
    <property type="entry name" value="ADH_SHORT"/>
    <property type="match status" value="1"/>
</dbReference>
<evidence type="ECO:0000313" key="6">
    <source>
        <dbReference type="Proteomes" id="UP000701801"/>
    </source>
</evidence>
<dbReference type="AlphaFoldDB" id="A0A9N9LT07"/>
<name>A0A9N9LT07_9HELO</name>
<comment type="similarity">
    <text evidence="1 4">Belongs to the short-chain dehydrogenases/reductases (SDR) family.</text>
</comment>